<gene>
    <name evidence="2" type="ORF">JI749_10355</name>
</gene>
<dbReference type="EMBL" id="CP068047">
    <property type="protein sequence ID" value="QQR34787.1"/>
    <property type="molecule type" value="Genomic_DNA"/>
</dbReference>
<dbReference type="Proteomes" id="UP000595460">
    <property type="component" value="Chromosome"/>
</dbReference>
<name>A0ABX7BTD6_9HYPH</name>
<feature type="domain" description="AB hydrolase-1" evidence="1">
    <location>
        <begin position="48"/>
        <end position="149"/>
    </location>
</feature>
<evidence type="ECO:0000313" key="3">
    <source>
        <dbReference type="Proteomes" id="UP000595460"/>
    </source>
</evidence>
<keyword evidence="2" id="KW-0378">Hydrolase</keyword>
<evidence type="ECO:0000313" key="2">
    <source>
        <dbReference type="EMBL" id="QQR34787.1"/>
    </source>
</evidence>
<dbReference type="InterPro" id="IPR000073">
    <property type="entry name" value="AB_hydrolase_1"/>
</dbReference>
<proteinExistence type="predicted"/>
<accession>A0ABX7BTD6</accession>
<dbReference type="PANTHER" id="PTHR43433:SF5">
    <property type="entry name" value="AB HYDROLASE-1 DOMAIN-CONTAINING PROTEIN"/>
    <property type="match status" value="1"/>
</dbReference>
<dbReference type="Pfam" id="PF00561">
    <property type="entry name" value="Abhydrolase_1"/>
    <property type="match status" value="1"/>
</dbReference>
<dbReference type="InterPro" id="IPR029058">
    <property type="entry name" value="AB_hydrolase_fold"/>
</dbReference>
<dbReference type="GO" id="GO:0016787">
    <property type="term" value="F:hydrolase activity"/>
    <property type="evidence" value="ECO:0007669"/>
    <property type="project" value="UniProtKB-KW"/>
</dbReference>
<evidence type="ECO:0000259" key="1">
    <source>
        <dbReference type="Pfam" id="PF00561"/>
    </source>
</evidence>
<organism evidence="2 3">
    <name type="scientific">Devosia oryziradicis</name>
    <dbReference type="NCBI Taxonomy" id="2801335"/>
    <lineage>
        <taxon>Bacteria</taxon>
        <taxon>Pseudomonadati</taxon>
        <taxon>Pseudomonadota</taxon>
        <taxon>Alphaproteobacteria</taxon>
        <taxon>Hyphomicrobiales</taxon>
        <taxon>Devosiaceae</taxon>
        <taxon>Devosia</taxon>
    </lineage>
</organism>
<dbReference type="SUPFAM" id="SSF53474">
    <property type="entry name" value="alpha/beta-Hydrolases"/>
    <property type="match status" value="1"/>
</dbReference>
<protein>
    <submittedName>
        <fullName evidence="2">Alpha/beta hydrolase</fullName>
    </submittedName>
</protein>
<reference evidence="2 3" key="1">
    <citation type="submission" date="2021-01" db="EMBL/GenBank/DDBJ databases">
        <title>Genome seq and assembly of Devosia sp. G19.</title>
        <authorList>
            <person name="Chhetri G."/>
        </authorList>
    </citation>
    <scope>NUCLEOTIDE SEQUENCE [LARGE SCALE GENOMIC DNA]</scope>
    <source>
        <strain evidence="2 3">G19</strain>
    </source>
</reference>
<sequence>MPRQHAAGNAAALLADFLAFACKQQDLAVPTFQSDGLTLAFDVAGDGKPVLCIHGFASSGKVNWIDTGWVETLVGAGYRAITLDNRGHGRSDKPYDPDRYYPQDMARDAVALLDHLGIERAAVLGYSMGARISAFMAYEYEQRVACAIFGGMGMNLINGLSDGNDIISGLLAPDLAGLTHPTARQFRIFADHTGADRQALAACMETSRQPMARADVRRINVPVLVAVGEADEMAGPPGPLAELLPEGEAFVIPKRDHMRATGDKAFKTAALEFLSRTFPE</sequence>
<dbReference type="Gene3D" id="3.40.50.1820">
    <property type="entry name" value="alpha/beta hydrolase"/>
    <property type="match status" value="1"/>
</dbReference>
<dbReference type="PANTHER" id="PTHR43433">
    <property type="entry name" value="HYDROLASE, ALPHA/BETA FOLD FAMILY PROTEIN"/>
    <property type="match status" value="1"/>
</dbReference>
<keyword evidence="3" id="KW-1185">Reference proteome</keyword>
<dbReference type="InterPro" id="IPR050471">
    <property type="entry name" value="AB_hydrolase"/>
</dbReference>